<keyword evidence="2" id="KW-1185">Reference proteome</keyword>
<name>A0A443YQW8_9SPHI</name>
<comment type="caution">
    <text evidence="1">The sequence shown here is derived from an EMBL/GenBank/DDBJ whole genome shotgun (WGS) entry which is preliminary data.</text>
</comment>
<reference evidence="1 2" key="1">
    <citation type="submission" date="2018-06" db="EMBL/GenBank/DDBJ databases">
        <title>Pedobacter endophyticus sp. nov., an endophytic bacterium isolated from a leaf of Triticum aestivum.</title>
        <authorList>
            <person name="Zhang L."/>
        </authorList>
    </citation>
    <scope>NUCLEOTIDE SEQUENCE [LARGE SCALE GENOMIC DNA]</scope>
    <source>
        <strain evidence="1 2">CM134L-2</strain>
    </source>
</reference>
<sequence>MAVVKINELFISLDSEQSYYELDLIAADVDISFSGIDETLQRKILFIGLPVNGKINNIRLSELRKTDVKGNNVLALLYKLILKTYDFDYFFVSTAGLDPMGVSFLMELPSAFKHLNKKVFVIGAKPHTYELKIFVDQQA</sequence>
<accession>A0A443YQW8</accession>
<organism evidence="1 2">
    <name type="scientific">Pedobacter chitinilyticus</name>
    <dbReference type="NCBI Taxonomy" id="2233776"/>
    <lineage>
        <taxon>Bacteria</taxon>
        <taxon>Pseudomonadati</taxon>
        <taxon>Bacteroidota</taxon>
        <taxon>Sphingobacteriia</taxon>
        <taxon>Sphingobacteriales</taxon>
        <taxon>Sphingobacteriaceae</taxon>
        <taxon>Pedobacter</taxon>
    </lineage>
</organism>
<dbReference type="AlphaFoldDB" id="A0A443YQW8"/>
<dbReference type="RefSeq" id="WP_113647764.1">
    <property type="nucleotide sequence ID" value="NZ_QMHN01000004.1"/>
</dbReference>
<dbReference type="OrthoDB" id="9965845at2"/>
<dbReference type="EMBL" id="SAYW01000004">
    <property type="protein sequence ID" value="RWU06143.1"/>
    <property type="molecule type" value="Genomic_DNA"/>
</dbReference>
<dbReference type="Proteomes" id="UP000284120">
    <property type="component" value="Unassembled WGS sequence"/>
</dbReference>
<proteinExistence type="predicted"/>
<evidence type="ECO:0000313" key="2">
    <source>
        <dbReference type="Proteomes" id="UP000284120"/>
    </source>
</evidence>
<protein>
    <submittedName>
        <fullName evidence="1">Uncharacterized protein</fullName>
    </submittedName>
</protein>
<gene>
    <name evidence="1" type="ORF">DPV69_12670</name>
</gene>
<evidence type="ECO:0000313" key="1">
    <source>
        <dbReference type="EMBL" id="RWU06143.1"/>
    </source>
</evidence>